<name>A0ABT9PHD5_9ACTO</name>
<dbReference type="Gene3D" id="3.40.720.10">
    <property type="entry name" value="Alkaline Phosphatase, subunit A"/>
    <property type="match status" value="1"/>
</dbReference>
<evidence type="ECO:0000256" key="6">
    <source>
        <dbReference type="ARBA" id="ARBA00023136"/>
    </source>
</evidence>
<gene>
    <name evidence="10" type="ORF">J2S45_000234</name>
</gene>
<evidence type="ECO:0000313" key="10">
    <source>
        <dbReference type="EMBL" id="MDP9831555.1"/>
    </source>
</evidence>
<sequence>MFLAIQVLTITILLIVAIRMFGGNVRAVARGIAAGIVSNAALTIGWTFARAGTFFYGTTASPWLLLVYFLLVLALGLAILALLRLSQRHFTYKDRPWRLRELASVLAGAVLGALIALFTFVPKVITDSVDNVTADQILFILTQGNGETTPERALEFINLMIAPTAWLALVGACIGLISSDLVLGRGVDASPATADQPQSTTRRPLRFRHVRGVAFVAMLATLAGSIAYAAHALPLADMIRQQFVTSNYIENNFVMATPDNVHLPQKKRNLIHIYMESIENSFYSADLGGYREYNVMPELAELSRRGVSFSHNELAGGPQQLYATGHSVAAMVAMWAGTPMLASGAGNGTQMSYPDFPTIGDFLHDAGYATDFMVGSDSTWGGVRDYYRRHGDFTIHDLTTFRAEGRVPKNYMVWWGVEDDKLYDYARDVLTERGNGDKPFYFILENADTHWPDGYLSPNMTDQPFPTQYENVIHYSQAQTVKLVEWILDQPWAADTTIVITGDHRSMDKEFFKDWDKSYNRTVVNLILNPVQGTDLPKEITKNRQYASFDFFPTILSAIGATIDGDRLGLGTNLFSGTPTLVERDGTALLNQEFAKRSPFYDKHRETKAQTPDVNQDNKF</sequence>
<keyword evidence="10" id="KW-0808">Transferase</keyword>
<keyword evidence="11" id="KW-1185">Reference proteome</keyword>
<dbReference type="InterPro" id="IPR000917">
    <property type="entry name" value="Sulfatase_N"/>
</dbReference>
<evidence type="ECO:0000256" key="2">
    <source>
        <dbReference type="ARBA" id="ARBA00004936"/>
    </source>
</evidence>
<evidence type="ECO:0000256" key="7">
    <source>
        <dbReference type="SAM" id="MobiDB-lite"/>
    </source>
</evidence>
<evidence type="ECO:0000313" key="11">
    <source>
        <dbReference type="Proteomes" id="UP001230145"/>
    </source>
</evidence>
<feature type="domain" description="Sulfatase N-terminal" evidence="9">
    <location>
        <begin position="268"/>
        <end position="560"/>
    </location>
</feature>
<evidence type="ECO:0000256" key="1">
    <source>
        <dbReference type="ARBA" id="ARBA00004651"/>
    </source>
</evidence>
<organism evidence="10 11">
    <name type="scientific">Trueperella abortisuis</name>
    <dbReference type="NCBI Taxonomy" id="445930"/>
    <lineage>
        <taxon>Bacteria</taxon>
        <taxon>Bacillati</taxon>
        <taxon>Actinomycetota</taxon>
        <taxon>Actinomycetes</taxon>
        <taxon>Actinomycetales</taxon>
        <taxon>Actinomycetaceae</taxon>
        <taxon>Trueperella</taxon>
    </lineage>
</organism>
<dbReference type="InterPro" id="IPR050448">
    <property type="entry name" value="OpgB/LTA_synthase_biosynth"/>
</dbReference>
<reference evidence="10 11" key="1">
    <citation type="submission" date="2023-07" db="EMBL/GenBank/DDBJ databases">
        <title>Sequencing the genomes of 1000 actinobacteria strains.</title>
        <authorList>
            <person name="Klenk H.-P."/>
        </authorList>
    </citation>
    <scope>NUCLEOTIDE SEQUENCE [LARGE SCALE GENOMIC DNA]</scope>
    <source>
        <strain evidence="10 11">DSM 19515</strain>
    </source>
</reference>
<dbReference type="SUPFAM" id="SSF53649">
    <property type="entry name" value="Alkaline phosphatase-like"/>
    <property type="match status" value="1"/>
</dbReference>
<comment type="caution">
    <text evidence="10">The sequence shown here is derived from an EMBL/GenBank/DDBJ whole genome shotgun (WGS) entry which is preliminary data.</text>
</comment>
<feature type="transmembrane region" description="Helical" evidence="8">
    <location>
        <begin position="103"/>
        <end position="121"/>
    </location>
</feature>
<dbReference type="Proteomes" id="UP001230145">
    <property type="component" value="Unassembled WGS sequence"/>
</dbReference>
<keyword evidence="6 8" id="KW-0472">Membrane</keyword>
<evidence type="ECO:0000256" key="5">
    <source>
        <dbReference type="ARBA" id="ARBA00022989"/>
    </source>
</evidence>
<feature type="transmembrane region" description="Helical" evidence="8">
    <location>
        <begin position="212"/>
        <end position="233"/>
    </location>
</feature>
<accession>A0ABT9PHD5</accession>
<feature type="transmembrane region" description="Helical" evidence="8">
    <location>
        <begin position="156"/>
        <end position="177"/>
    </location>
</feature>
<keyword evidence="5 8" id="KW-1133">Transmembrane helix</keyword>
<dbReference type="PANTHER" id="PTHR47371:SF3">
    <property type="entry name" value="PHOSPHOGLYCEROL TRANSFERASE I"/>
    <property type="match status" value="1"/>
</dbReference>
<feature type="transmembrane region" description="Helical" evidence="8">
    <location>
        <begin position="6"/>
        <end position="22"/>
    </location>
</feature>
<dbReference type="Pfam" id="PF00884">
    <property type="entry name" value="Sulfatase"/>
    <property type="match status" value="1"/>
</dbReference>
<feature type="transmembrane region" description="Helical" evidence="8">
    <location>
        <begin position="63"/>
        <end position="83"/>
    </location>
</feature>
<dbReference type="PANTHER" id="PTHR47371">
    <property type="entry name" value="LIPOTEICHOIC ACID SYNTHASE"/>
    <property type="match status" value="1"/>
</dbReference>
<evidence type="ECO:0000256" key="4">
    <source>
        <dbReference type="ARBA" id="ARBA00022692"/>
    </source>
</evidence>
<keyword evidence="4 8" id="KW-0812">Transmembrane</keyword>
<evidence type="ECO:0000259" key="9">
    <source>
        <dbReference type="Pfam" id="PF00884"/>
    </source>
</evidence>
<protein>
    <submittedName>
        <fullName evidence="10">Phosphoglycerol transferase</fullName>
        <ecNumber evidence="10">2.7.8.20</ecNumber>
    </submittedName>
</protein>
<dbReference type="EC" id="2.7.8.20" evidence="10"/>
<dbReference type="CDD" id="cd16015">
    <property type="entry name" value="LTA_synthase"/>
    <property type="match status" value="1"/>
</dbReference>
<comment type="subcellular location">
    <subcellularLocation>
        <location evidence="1">Cell membrane</location>
        <topology evidence="1">Multi-pass membrane protein</topology>
    </subcellularLocation>
</comment>
<dbReference type="GO" id="GO:0008960">
    <property type="term" value="F:phosphatidylglycerol-membrane-oligosaccharide glycerophosphotransferase activity"/>
    <property type="evidence" value="ECO:0007669"/>
    <property type="project" value="UniProtKB-EC"/>
</dbReference>
<dbReference type="InterPro" id="IPR017850">
    <property type="entry name" value="Alkaline_phosphatase_core_sf"/>
</dbReference>
<evidence type="ECO:0000256" key="8">
    <source>
        <dbReference type="SAM" id="Phobius"/>
    </source>
</evidence>
<comment type="pathway">
    <text evidence="2">Cell wall biogenesis; lipoteichoic acid biosynthesis.</text>
</comment>
<dbReference type="EMBL" id="JAUSQL010000001">
    <property type="protein sequence ID" value="MDP9831555.1"/>
    <property type="molecule type" value="Genomic_DNA"/>
</dbReference>
<feature type="compositionally biased region" description="Polar residues" evidence="7">
    <location>
        <begin position="609"/>
        <end position="620"/>
    </location>
</feature>
<keyword evidence="3" id="KW-1003">Cell membrane</keyword>
<feature type="region of interest" description="Disordered" evidence="7">
    <location>
        <begin position="601"/>
        <end position="620"/>
    </location>
</feature>
<evidence type="ECO:0000256" key="3">
    <source>
        <dbReference type="ARBA" id="ARBA00022475"/>
    </source>
</evidence>
<feature type="transmembrane region" description="Helical" evidence="8">
    <location>
        <begin position="34"/>
        <end position="57"/>
    </location>
</feature>
<dbReference type="RefSeq" id="WP_307634267.1">
    <property type="nucleotide sequence ID" value="NZ_JAUSQL010000001.1"/>
</dbReference>
<proteinExistence type="predicted"/>